<dbReference type="Proteomes" id="UP000316639">
    <property type="component" value="Unassembled WGS sequence"/>
</dbReference>
<evidence type="ECO:0000256" key="7">
    <source>
        <dbReference type="ARBA" id="ARBA00022833"/>
    </source>
</evidence>
<dbReference type="InterPro" id="IPR000214">
    <property type="entry name" value="Znf_DNA_glyclase/AP_lyase"/>
</dbReference>
<sequence>MPEGDTVFLAARRMHDALAGKTLLRAELRHPRLSTAELSGLTVLGVRSYGKRMFTRFSSELSLHSHFRMDGAWHLYRPGEKWRRPAHQARAVFEVDDRQAIGFALHDLELLPTSDEDQLISHLGPDLLAEDFDADLAVSRLVAEPDREIGLALLDQRVMAGVGNIYKTEVCFLLGASPWAPVSAVDARRAVSLSRKLLMANRWRPEQITTGDPRNQHYVYGRAGRPCLRCGTRVKGGTQGSGVQERVAYFCPTCQNG</sequence>
<feature type="domain" description="FPG-type" evidence="15">
    <location>
        <begin position="218"/>
        <end position="256"/>
    </location>
</feature>
<dbReference type="SMART" id="SM00898">
    <property type="entry name" value="Fapy_DNA_glyco"/>
    <property type="match status" value="1"/>
</dbReference>
<keyword evidence="10" id="KW-0456">Lyase</keyword>
<evidence type="ECO:0000313" key="17">
    <source>
        <dbReference type="EMBL" id="TWP50230.1"/>
    </source>
</evidence>
<evidence type="ECO:0000259" key="16">
    <source>
        <dbReference type="PROSITE" id="PS51068"/>
    </source>
</evidence>
<keyword evidence="4" id="KW-0227">DNA damage</keyword>
<evidence type="ECO:0000256" key="2">
    <source>
        <dbReference type="ARBA" id="ARBA00012720"/>
    </source>
</evidence>
<evidence type="ECO:0000313" key="18">
    <source>
        <dbReference type="Proteomes" id="UP000316639"/>
    </source>
</evidence>
<keyword evidence="12" id="KW-0326">Glycosidase</keyword>
<dbReference type="PROSITE" id="PS01242">
    <property type="entry name" value="ZF_FPG_1"/>
    <property type="match status" value="1"/>
</dbReference>
<dbReference type="EC" id="4.2.99.18" evidence="2"/>
<dbReference type="Gene3D" id="1.10.8.50">
    <property type="match status" value="1"/>
</dbReference>
<keyword evidence="5 14" id="KW-0863">Zinc-finger</keyword>
<dbReference type="SUPFAM" id="SSF46946">
    <property type="entry name" value="S13-like H2TH domain"/>
    <property type="match status" value="1"/>
</dbReference>
<evidence type="ECO:0000256" key="13">
    <source>
        <dbReference type="ARBA" id="ARBA00044632"/>
    </source>
</evidence>
<dbReference type="InterPro" id="IPR010979">
    <property type="entry name" value="Ribosomal_uS13-like_H2TH"/>
</dbReference>
<evidence type="ECO:0000256" key="12">
    <source>
        <dbReference type="ARBA" id="ARBA00023295"/>
    </source>
</evidence>
<dbReference type="SUPFAM" id="SSF57716">
    <property type="entry name" value="Glucocorticoid receptor-like (DNA-binding domain)"/>
    <property type="match status" value="1"/>
</dbReference>
<dbReference type="AlphaFoldDB" id="A0A563ERD9"/>
<dbReference type="PROSITE" id="PS51068">
    <property type="entry name" value="FPG_CAT"/>
    <property type="match status" value="1"/>
</dbReference>
<keyword evidence="7" id="KW-0862">Zinc</keyword>
<dbReference type="GO" id="GO:0008270">
    <property type="term" value="F:zinc ion binding"/>
    <property type="evidence" value="ECO:0007669"/>
    <property type="project" value="UniProtKB-KW"/>
</dbReference>
<dbReference type="PANTHER" id="PTHR42697:SF1">
    <property type="entry name" value="ENDONUCLEASE 8"/>
    <property type="match status" value="1"/>
</dbReference>
<dbReference type="SUPFAM" id="SSF81624">
    <property type="entry name" value="N-terminal domain of MutM-like DNA repair proteins"/>
    <property type="match status" value="1"/>
</dbReference>
<dbReference type="PROSITE" id="PS51066">
    <property type="entry name" value="ZF_FPG_2"/>
    <property type="match status" value="1"/>
</dbReference>
<organism evidence="17 18">
    <name type="scientific">Lentzea tibetensis</name>
    <dbReference type="NCBI Taxonomy" id="2591470"/>
    <lineage>
        <taxon>Bacteria</taxon>
        <taxon>Bacillati</taxon>
        <taxon>Actinomycetota</taxon>
        <taxon>Actinomycetes</taxon>
        <taxon>Pseudonocardiales</taxon>
        <taxon>Pseudonocardiaceae</taxon>
        <taxon>Lentzea</taxon>
    </lineage>
</organism>
<dbReference type="GO" id="GO:0003684">
    <property type="term" value="F:damaged DNA binding"/>
    <property type="evidence" value="ECO:0007669"/>
    <property type="project" value="InterPro"/>
</dbReference>
<keyword evidence="18" id="KW-1185">Reference proteome</keyword>
<keyword evidence="11" id="KW-0511">Multifunctional enzyme</keyword>
<evidence type="ECO:0000256" key="10">
    <source>
        <dbReference type="ARBA" id="ARBA00023239"/>
    </source>
</evidence>
<dbReference type="PANTHER" id="PTHR42697">
    <property type="entry name" value="ENDONUCLEASE 8"/>
    <property type="match status" value="1"/>
</dbReference>
<comment type="catalytic activity">
    <reaction evidence="13">
        <text>2'-deoxyribonucleotide-(2'-deoxyribose 5'-phosphate)-2'-deoxyribonucleotide-DNA = a 3'-end 2'-deoxyribonucleotide-(2,3-dehydro-2,3-deoxyribose 5'-phosphate)-DNA + a 5'-end 5'-phospho-2'-deoxyribonucleoside-DNA + H(+)</text>
        <dbReference type="Rhea" id="RHEA:66592"/>
        <dbReference type="Rhea" id="RHEA-COMP:13180"/>
        <dbReference type="Rhea" id="RHEA-COMP:16897"/>
        <dbReference type="Rhea" id="RHEA-COMP:17067"/>
        <dbReference type="ChEBI" id="CHEBI:15378"/>
        <dbReference type="ChEBI" id="CHEBI:136412"/>
        <dbReference type="ChEBI" id="CHEBI:157695"/>
        <dbReference type="ChEBI" id="CHEBI:167181"/>
        <dbReference type="EC" id="4.2.99.18"/>
    </reaction>
</comment>
<evidence type="ECO:0000256" key="4">
    <source>
        <dbReference type="ARBA" id="ARBA00022763"/>
    </source>
</evidence>
<dbReference type="InterPro" id="IPR015887">
    <property type="entry name" value="DNA_glyclase_Znf_dom_DNA_BS"/>
</dbReference>
<evidence type="ECO:0000256" key="6">
    <source>
        <dbReference type="ARBA" id="ARBA00022801"/>
    </source>
</evidence>
<dbReference type="InterPro" id="IPR035937">
    <property type="entry name" value="FPG_N"/>
</dbReference>
<dbReference type="RefSeq" id="WP_146353853.1">
    <property type="nucleotide sequence ID" value="NZ_VOBR01000013.1"/>
</dbReference>
<dbReference type="Gene3D" id="3.20.190.10">
    <property type="entry name" value="MutM-like, N-terminal"/>
    <property type="match status" value="1"/>
</dbReference>
<keyword evidence="8" id="KW-0238">DNA-binding</keyword>
<dbReference type="GO" id="GO:0000703">
    <property type="term" value="F:oxidized pyrimidine nucleobase lesion DNA N-glycosylase activity"/>
    <property type="evidence" value="ECO:0007669"/>
    <property type="project" value="TreeGrafter"/>
</dbReference>
<evidence type="ECO:0000256" key="11">
    <source>
        <dbReference type="ARBA" id="ARBA00023268"/>
    </source>
</evidence>
<evidence type="ECO:0000256" key="9">
    <source>
        <dbReference type="ARBA" id="ARBA00023204"/>
    </source>
</evidence>
<evidence type="ECO:0000256" key="5">
    <source>
        <dbReference type="ARBA" id="ARBA00022771"/>
    </source>
</evidence>
<keyword evidence="6" id="KW-0378">Hydrolase</keyword>
<accession>A0A563ERD9</accession>
<evidence type="ECO:0000256" key="8">
    <source>
        <dbReference type="ARBA" id="ARBA00023125"/>
    </source>
</evidence>
<dbReference type="OrthoDB" id="9800855at2"/>
<protein>
    <recommendedName>
        <fullName evidence="2">DNA-(apurinic or apyrimidinic site) lyase</fullName>
        <ecNumber evidence="2">4.2.99.18</ecNumber>
    </recommendedName>
</protein>
<evidence type="ECO:0000256" key="1">
    <source>
        <dbReference type="ARBA" id="ARBA00009409"/>
    </source>
</evidence>
<feature type="domain" description="Formamidopyrimidine-DNA glycosylase catalytic" evidence="16">
    <location>
        <begin position="2"/>
        <end position="102"/>
    </location>
</feature>
<name>A0A563ERD9_9PSEU</name>
<dbReference type="SMART" id="SM01232">
    <property type="entry name" value="H2TH"/>
    <property type="match status" value="1"/>
</dbReference>
<dbReference type="GO" id="GO:0140078">
    <property type="term" value="F:class I DNA-(apurinic or apyrimidinic site) endonuclease activity"/>
    <property type="evidence" value="ECO:0007669"/>
    <property type="project" value="UniProtKB-EC"/>
</dbReference>
<dbReference type="EMBL" id="VOBR01000013">
    <property type="protein sequence ID" value="TWP50230.1"/>
    <property type="molecule type" value="Genomic_DNA"/>
</dbReference>
<keyword evidence="9" id="KW-0234">DNA repair</keyword>
<dbReference type="GO" id="GO:0006284">
    <property type="term" value="P:base-excision repair"/>
    <property type="evidence" value="ECO:0007669"/>
    <property type="project" value="InterPro"/>
</dbReference>
<reference evidence="17 18" key="1">
    <citation type="submission" date="2019-07" db="EMBL/GenBank/DDBJ databases">
        <title>Lentzea xizangensis sp. nov., isolated from Qinghai-Tibetan Plateau Soils.</title>
        <authorList>
            <person name="Huang J."/>
        </authorList>
    </citation>
    <scope>NUCLEOTIDE SEQUENCE [LARGE SCALE GENOMIC DNA]</scope>
    <source>
        <strain evidence="17 18">FXJ1.1311</strain>
    </source>
</reference>
<gene>
    <name evidence="17" type="ORF">FKR81_21205</name>
</gene>
<dbReference type="CDD" id="cd08971">
    <property type="entry name" value="AcNei2_N"/>
    <property type="match status" value="1"/>
</dbReference>
<evidence type="ECO:0000256" key="3">
    <source>
        <dbReference type="ARBA" id="ARBA00022723"/>
    </source>
</evidence>
<dbReference type="InterPro" id="IPR044090">
    <property type="entry name" value="Nei2_N"/>
</dbReference>
<proteinExistence type="inferred from homology"/>
<comment type="similarity">
    <text evidence="1">Belongs to the FPG family.</text>
</comment>
<evidence type="ECO:0000256" key="14">
    <source>
        <dbReference type="PROSITE-ProRule" id="PRU00391"/>
    </source>
</evidence>
<keyword evidence="3" id="KW-0479">Metal-binding</keyword>
<evidence type="ECO:0000259" key="15">
    <source>
        <dbReference type="PROSITE" id="PS51066"/>
    </source>
</evidence>
<dbReference type="InterPro" id="IPR015886">
    <property type="entry name" value="H2TH_FPG"/>
</dbReference>
<dbReference type="Pfam" id="PF06831">
    <property type="entry name" value="H2TH"/>
    <property type="match status" value="1"/>
</dbReference>
<dbReference type="Pfam" id="PF01149">
    <property type="entry name" value="Fapy_DNA_glyco"/>
    <property type="match status" value="1"/>
</dbReference>
<dbReference type="InterPro" id="IPR012319">
    <property type="entry name" value="FPG_cat"/>
</dbReference>
<comment type="caution">
    <text evidence="17">The sequence shown here is derived from an EMBL/GenBank/DDBJ whole genome shotgun (WGS) entry which is preliminary data.</text>
</comment>